<dbReference type="InterPro" id="IPR011650">
    <property type="entry name" value="Peptidase_M20_dimer"/>
</dbReference>
<dbReference type="NCBIfam" id="TIGR01891">
    <property type="entry name" value="amidohydrolases"/>
    <property type="match status" value="1"/>
</dbReference>
<reference evidence="3 4" key="1">
    <citation type="submission" date="2020-04" db="EMBL/GenBank/DDBJ databases">
        <title>Genomic insights into acetone-butanol-ethanol (ABE) fermentation by sequencing solventogenic clostridia strains.</title>
        <authorList>
            <person name="Brown S."/>
        </authorList>
    </citation>
    <scope>NUCLEOTIDE SEQUENCE [LARGE SCALE GENOMIC DNA]</scope>
    <source>
        <strain evidence="3 4">DJ011</strain>
    </source>
</reference>
<dbReference type="EMBL" id="JAAZWO010000003">
    <property type="protein sequence ID" value="MBC2396851.1"/>
    <property type="molecule type" value="Genomic_DNA"/>
</dbReference>
<name>A0A923IYY7_CLOTT</name>
<dbReference type="InterPro" id="IPR002933">
    <property type="entry name" value="Peptidase_M20"/>
</dbReference>
<evidence type="ECO:0000256" key="1">
    <source>
        <dbReference type="PIRSR" id="PIRSR005962-1"/>
    </source>
</evidence>
<dbReference type="Gene3D" id="3.30.70.360">
    <property type="match status" value="1"/>
</dbReference>
<comment type="caution">
    <text evidence="3">The sequence shown here is derived from an EMBL/GenBank/DDBJ whole genome shotgun (WGS) entry which is preliminary data.</text>
</comment>
<organism evidence="3 4">
    <name type="scientific">Clostridium tetanomorphum</name>
    <dbReference type="NCBI Taxonomy" id="1553"/>
    <lineage>
        <taxon>Bacteria</taxon>
        <taxon>Bacillati</taxon>
        <taxon>Bacillota</taxon>
        <taxon>Clostridia</taxon>
        <taxon>Eubacteriales</taxon>
        <taxon>Clostridiaceae</taxon>
        <taxon>Clostridium</taxon>
    </lineage>
</organism>
<feature type="binding site" evidence="1">
    <location>
        <position position="105"/>
    </location>
    <ligand>
        <name>Mn(2+)</name>
        <dbReference type="ChEBI" id="CHEBI:29035"/>
        <label>2</label>
    </ligand>
</feature>
<dbReference type="Pfam" id="PF01546">
    <property type="entry name" value="Peptidase_M20"/>
    <property type="match status" value="1"/>
</dbReference>
<dbReference type="SUPFAM" id="SSF55031">
    <property type="entry name" value="Bacterial exopeptidase dimerisation domain"/>
    <property type="match status" value="1"/>
</dbReference>
<dbReference type="PIRSF" id="PIRSF005962">
    <property type="entry name" value="Pept_M20D_amidohydro"/>
    <property type="match status" value="1"/>
</dbReference>
<dbReference type="InterPro" id="IPR017439">
    <property type="entry name" value="Amidohydrolase"/>
</dbReference>
<dbReference type="InterPro" id="IPR036264">
    <property type="entry name" value="Bact_exopeptidase_dim_dom"/>
</dbReference>
<protein>
    <submittedName>
        <fullName evidence="3">Amidohydrolase</fullName>
    </submittedName>
</protein>
<dbReference type="PANTHER" id="PTHR11014:SF63">
    <property type="entry name" value="METALLOPEPTIDASE, PUTATIVE (AFU_ORTHOLOGUE AFUA_6G09600)-RELATED"/>
    <property type="match status" value="1"/>
</dbReference>
<evidence type="ECO:0000313" key="4">
    <source>
        <dbReference type="Proteomes" id="UP000563151"/>
    </source>
</evidence>
<feature type="binding site" evidence="1">
    <location>
        <position position="165"/>
    </location>
    <ligand>
        <name>Mn(2+)</name>
        <dbReference type="ChEBI" id="CHEBI:29035"/>
        <label>2</label>
    </ligand>
</feature>
<dbReference type="GO" id="GO:0016787">
    <property type="term" value="F:hydrolase activity"/>
    <property type="evidence" value="ECO:0007669"/>
    <property type="project" value="InterPro"/>
</dbReference>
<evidence type="ECO:0000313" key="3">
    <source>
        <dbReference type="EMBL" id="MBC2396851.1"/>
    </source>
</evidence>
<dbReference type="GO" id="GO:0046872">
    <property type="term" value="F:metal ion binding"/>
    <property type="evidence" value="ECO:0007669"/>
    <property type="project" value="UniProtKB-KW"/>
</dbReference>
<dbReference type="PANTHER" id="PTHR11014">
    <property type="entry name" value="PEPTIDASE M20 FAMILY MEMBER"/>
    <property type="match status" value="1"/>
</dbReference>
<dbReference type="Proteomes" id="UP000563151">
    <property type="component" value="Unassembled WGS sequence"/>
</dbReference>
<feature type="binding site" evidence="1">
    <location>
        <position position="139"/>
    </location>
    <ligand>
        <name>Mn(2+)</name>
        <dbReference type="ChEBI" id="CHEBI:29035"/>
        <label>2</label>
    </ligand>
</feature>
<comment type="cofactor">
    <cofactor evidence="1">
        <name>Mn(2+)</name>
        <dbReference type="ChEBI" id="CHEBI:29035"/>
    </cofactor>
    <text evidence="1">The Mn(2+) ion enhances activity.</text>
</comment>
<proteinExistence type="predicted"/>
<evidence type="ECO:0000259" key="2">
    <source>
        <dbReference type="Pfam" id="PF07687"/>
    </source>
</evidence>
<feature type="binding site" evidence="1">
    <location>
        <position position="362"/>
    </location>
    <ligand>
        <name>Mn(2+)</name>
        <dbReference type="ChEBI" id="CHEBI:29035"/>
        <label>2</label>
    </ligand>
</feature>
<gene>
    <name evidence="3" type="ORF">HGG79_03515</name>
</gene>
<accession>A0A923IYY7</accession>
<dbReference type="Gene3D" id="3.40.630.10">
    <property type="entry name" value="Zn peptidases"/>
    <property type="match status" value="1"/>
</dbReference>
<dbReference type="CDD" id="cd03886">
    <property type="entry name" value="M20_Acy1"/>
    <property type="match status" value="1"/>
</dbReference>
<keyword evidence="1" id="KW-0479">Metal-binding</keyword>
<feature type="binding site" evidence="1">
    <location>
        <position position="103"/>
    </location>
    <ligand>
        <name>Mn(2+)</name>
        <dbReference type="ChEBI" id="CHEBI:29035"/>
        <label>2</label>
    </ligand>
</feature>
<dbReference type="Pfam" id="PF07687">
    <property type="entry name" value="M20_dimer"/>
    <property type="match status" value="1"/>
</dbReference>
<dbReference type="RefSeq" id="WP_035146285.1">
    <property type="nucleotide sequence ID" value="NZ_JAAZWO010000003.1"/>
</dbReference>
<dbReference type="SUPFAM" id="SSF53187">
    <property type="entry name" value="Zn-dependent exopeptidases"/>
    <property type="match status" value="1"/>
</dbReference>
<keyword evidence="1" id="KW-0464">Manganese</keyword>
<feature type="domain" description="Peptidase M20 dimerisation" evidence="2">
    <location>
        <begin position="185"/>
        <end position="281"/>
    </location>
</feature>
<dbReference type="AlphaFoldDB" id="A0A923IYY7"/>
<keyword evidence="4" id="KW-1185">Reference proteome</keyword>
<sequence length="391" mass="43607">MHYRHTVESIDNIVSEIIKIRRKLHMFPELSFKEFQTSQTICDFFDDLGIEYIKVLDTGVIATIINDEKLPTIAVRAEMDALPIQDEKSCEYASKNNGVMHACGHDGIVAIALGLAKILNEKKHTLKCNVKFIFEPAEEIGEGAKALIKEGALENPKVDRIIVFHLTNSAALGMEVQQSVSTAEICSLNITVMGKSSHWGECNKGVDAIHVASKVICAIRELSDTYKSKMPIVIGIGTINGGTKNNIVAEVVEMKGTLRTFCDKDRDDLIKCLKEKITKIEIETNASIELDIVPRIPPIYNDAKLVELSKNVGKSIFDKENVCISSNPFLAGDNAGFYFNKVRGVRVVFFAKKNDEVNYPLHNSRFDFNEEIIPLAIKTLDRIICEMQCII</sequence>